<dbReference type="Gene3D" id="2.60.40.1190">
    <property type="match status" value="1"/>
</dbReference>
<gene>
    <name evidence="1" type="ORF">N7E81_07735</name>
</gene>
<sequence length="49" mass="5738">MLVGLYRAEILAIVEDRPEYRWISWVDPKSPTIDFHVPTTFGKFIFAPN</sequence>
<dbReference type="Proteomes" id="UP001062165">
    <property type="component" value="Chromosome"/>
</dbReference>
<evidence type="ECO:0000313" key="1">
    <source>
        <dbReference type="EMBL" id="UXX80988.1"/>
    </source>
</evidence>
<organism evidence="1 2">
    <name type="scientific">Reichenbachiella carrageenanivorans</name>
    <dbReference type="NCBI Taxonomy" id="2979869"/>
    <lineage>
        <taxon>Bacteria</taxon>
        <taxon>Pseudomonadati</taxon>
        <taxon>Bacteroidota</taxon>
        <taxon>Cytophagia</taxon>
        <taxon>Cytophagales</taxon>
        <taxon>Reichenbachiellaceae</taxon>
        <taxon>Reichenbachiella</taxon>
    </lineage>
</organism>
<name>A0ABY6D775_9BACT</name>
<keyword evidence="2" id="KW-1185">Reference proteome</keyword>
<dbReference type="EMBL" id="CP106735">
    <property type="protein sequence ID" value="UXX80988.1"/>
    <property type="molecule type" value="Genomic_DNA"/>
</dbReference>
<dbReference type="RefSeq" id="WP_263052717.1">
    <property type="nucleotide sequence ID" value="NZ_CP106735.1"/>
</dbReference>
<accession>A0ABY6D775</accession>
<reference evidence="1" key="1">
    <citation type="submission" date="2022-10" db="EMBL/GenBank/DDBJ databases">
        <title>Comparative genomics and taxonomic characterization of three novel marine species of genus Reichenbachiella exhibiting antioxidant and polysaccharide degradation activities.</title>
        <authorList>
            <person name="Muhammad N."/>
            <person name="Lee Y.-J."/>
            <person name="Ko J."/>
            <person name="Kim S.-G."/>
        </authorList>
    </citation>
    <scope>NUCLEOTIDE SEQUENCE</scope>
    <source>
        <strain evidence="1">Wsw4-B4</strain>
    </source>
</reference>
<proteinExistence type="predicted"/>
<evidence type="ECO:0000313" key="2">
    <source>
        <dbReference type="Proteomes" id="UP001062165"/>
    </source>
</evidence>
<protein>
    <submittedName>
        <fullName evidence="1">Uncharacterized protein</fullName>
    </submittedName>
</protein>